<protein>
    <submittedName>
        <fullName evidence="4">LYR motif-containing 2</fullName>
    </submittedName>
</protein>
<sequence>MSELRGFILRQEVLHLYRALLRASKGAADAGTRVELRGEIRRQFDAQRVQQGDQAAVRVLLSDGKQKLKMLRETLAMQT</sequence>
<evidence type="ECO:0000313" key="4">
    <source>
        <dbReference type="EMBL" id="PSC77046.1"/>
    </source>
</evidence>
<dbReference type="PANTHER" id="PTHR13675:SF0">
    <property type="entry name" value="LYR MOTIF-CONTAINING PROTEIN 2"/>
    <property type="match status" value="1"/>
</dbReference>
<comment type="subcellular location">
    <subcellularLocation>
        <location evidence="1">Mitochondrion</location>
    </subcellularLocation>
</comment>
<dbReference type="InterPro" id="IPR008011">
    <property type="entry name" value="Complex1_LYR_dom"/>
</dbReference>
<evidence type="ECO:0000256" key="1">
    <source>
        <dbReference type="ARBA" id="ARBA00004173"/>
    </source>
</evidence>
<dbReference type="Proteomes" id="UP000239649">
    <property type="component" value="Unassembled WGS sequence"/>
</dbReference>
<comment type="caution">
    <text evidence="4">The sequence shown here is derived from an EMBL/GenBank/DDBJ whole genome shotgun (WGS) entry which is preliminary data.</text>
</comment>
<evidence type="ECO:0000313" key="5">
    <source>
        <dbReference type="Proteomes" id="UP000239649"/>
    </source>
</evidence>
<dbReference type="Pfam" id="PF05347">
    <property type="entry name" value="Complex1_LYR"/>
    <property type="match status" value="1"/>
</dbReference>
<keyword evidence="2" id="KW-0496">Mitochondrion</keyword>
<feature type="domain" description="Complex 1 LYR protein" evidence="3">
    <location>
        <begin position="11"/>
        <end position="70"/>
    </location>
</feature>
<evidence type="ECO:0000256" key="2">
    <source>
        <dbReference type="ARBA" id="ARBA00023128"/>
    </source>
</evidence>
<dbReference type="AlphaFoldDB" id="A0A2P6VSH4"/>
<proteinExistence type="predicted"/>
<dbReference type="EMBL" id="LHPF02000001">
    <property type="protein sequence ID" value="PSC77046.1"/>
    <property type="molecule type" value="Genomic_DNA"/>
</dbReference>
<accession>A0A2P6VSH4</accession>
<dbReference type="GO" id="GO:0005739">
    <property type="term" value="C:mitochondrion"/>
    <property type="evidence" value="ECO:0007669"/>
    <property type="project" value="UniProtKB-SubCell"/>
</dbReference>
<keyword evidence="5" id="KW-1185">Reference proteome</keyword>
<organism evidence="4 5">
    <name type="scientific">Micractinium conductrix</name>
    <dbReference type="NCBI Taxonomy" id="554055"/>
    <lineage>
        <taxon>Eukaryota</taxon>
        <taxon>Viridiplantae</taxon>
        <taxon>Chlorophyta</taxon>
        <taxon>core chlorophytes</taxon>
        <taxon>Trebouxiophyceae</taxon>
        <taxon>Chlorellales</taxon>
        <taxon>Chlorellaceae</taxon>
        <taxon>Chlorella clade</taxon>
        <taxon>Micractinium</taxon>
    </lineage>
</organism>
<dbReference type="PANTHER" id="PTHR13675">
    <property type="entry name" value="LYR MOTIF-CONTAINING PROTEIN 2"/>
    <property type="match status" value="1"/>
</dbReference>
<evidence type="ECO:0000259" key="3">
    <source>
        <dbReference type="Pfam" id="PF05347"/>
    </source>
</evidence>
<name>A0A2P6VSH4_9CHLO</name>
<gene>
    <name evidence="4" type="primary">g539</name>
    <name evidence="4" type="ORF">C2E20_0539</name>
</gene>
<reference evidence="4 5" key="1">
    <citation type="journal article" date="2018" name="Plant J.">
        <title>Genome sequences of Chlorella sorokiniana UTEX 1602 and Micractinium conductrix SAG 241.80: implications to maltose excretion by a green alga.</title>
        <authorList>
            <person name="Arriola M.B."/>
            <person name="Velmurugan N."/>
            <person name="Zhang Y."/>
            <person name="Plunkett M.H."/>
            <person name="Hondzo H."/>
            <person name="Barney B.M."/>
        </authorList>
    </citation>
    <scope>NUCLEOTIDE SEQUENCE [LARGE SCALE GENOMIC DNA]</scope>
    <source>
        <strain evidence="4 5">SAG 241.80</strain>
    </source>
</reference>
<dbReference type="OrthoDB" id="74240at2759"/>